<dbReference type="EMBL" id="LK391707">
    <property type="protein sequence ID" value="CDR93798.1"/>
    <property type="molecule type" value="Genomic_DNA"/>
</dbReference>
<dbReference type="KEGG" id="bbig:BBBOND_0101270"/>
<protein>
    <submittedName>
        <fullName evidence="1">Uncharacterized protein</fullName>
    </submittedName>
</protein>
<evidence type="ECO:0000313" key="1">
    <source>
        <dbReference type="EMBL" id="CDR93798.1"/>
    </source>
</evidence>
<organism evidence="1 2">
    <name type="scientific">Babesia bigemina</name>
    <dbReference type="NCBI Taxonomy" id="5866"/>
    <lineage>
        <taxon>Eukaryota</taxon>
        <taxon>Sar</taxon>
        <taxon>Alveolata</taxon>
        <taxon>Apicomplexa</taxon>
        <taxon>Aconoidasida</taxon>
        <taxon>Piroplasmida</taxon>
        <taxon>Babesiidae</taxon>
        <taxon>Babesia</taxon>
    </lineage>
</organism>
<sequence>MELHSLIAAPRNLKEGIDWLVALKGDDAENNFKAMATAVHKFLADKPVGKMELRDLEDVKSVSKEFLMQLEVHHHPYVKDLLTRYNVAMDRNLGFFDRAFKDIAISDYENVLQTQSIEPETIAENLGKVVHSTEKFLDYIKRTRRYNRTYSLQATWASSCTHDPEVCAVVLVGIAPMLYAGLRCLIDAAADAFMEGPASIQEHSLISVLETLGYEGQPKRGKVRSSDIRSALSDVNKDVLNVLYDLAGFWAFY</sequence>
<dbReference type="AlphaFoldDB" id="A0A061CZI8"/>
<proteinExistence type="predicted"/>
<dbReference type="OrthoDB" id="366520at2759"/>
<accession>A0A061CZI8</accession>
<keyword evidence="2" id="KW-1185">Reference proteome</keyword>
<dbReference type="GeneID" id="24562339"/>
<dbReference type="Proteomes" id="UP000033188">
    <property type="component" value="Chromosome 1"/>
</dbReference>
<name>A0A061CZI8_BABBI</name>
<reference evidence="2" key="1">
    <citation type="journal article" date="2014" name="Nucleic Acids Res.">
        <title>The evolutionary dynamics of variant antigen genes in Babesia reveal a history of genomic innovation underlying host-parasite interaction.</title>
        <authorList>
            <person name="Jackson A.P."/>
            <person name="Otto T.D."/>
            <person name="Darby A."/>
            <person name="Ramaprasad A."/>
            <person name="Xia D."/>
            <person name="Echaide I.E."/>
            <person name="Farber M."/>
            <person name="Gahlot S."/>
            <person name="Gamble J."/>
            <person name="Gupta D."/>
            <person name="Gupta Y."/>
            <person name="Jackson L."/>
            <person name="Malandrin L."/>
            <person name="Malas T.B."/>
            <person name="Moussa E."/>
            <person name="Nair M."/>
            <person name="Reid A.J."/>
            <person name="Sanders M."/>
            <person name="Sharma J."/>
            <person name="Tracey A."/>
            <person name="Quail M.A."/>
            <person name="Weir W."/>
            <person name="Wastling J.M."/>
            <person name="Hall N."/>
            <person name="Willadsen P."/>
            <person name="Lingelbach K."/>
            <person name="Shiels B."/>
            <person name="Tait A."/>
            <person name="Berriman M."/>
            <person name="Allred D.R."/>
            <person name="Pain A."/>
        </authorList>
    </citation>
    <scope>NUCLEOTIDE SEQUENCE [LARGE SCALE GENOMIC DNA]</scope>
    <source>
        <strain evidence="2">Bond</strain>
    </source>
</reference>
<dbReference type="RefSeq" id="XP_012765984.1">
    <property type="nucleotide sequence ID" value="XM_012910530.1"/>
</dbReference>
<dbReference type="VEuPathDB" id="PiroplasmaDB:BBBOND_0101270"/>
<evidence type="ECO:0000313" key="2">
    <source>
        <dbReference type="Proteomes" id="UP000033188"/>
    </source>
</evidence>
<gene>
    <name evidence="1" type="ORF">BBBOND_0101270</name>
</gene>